<sequence length="193" mass="22070">ETRYEHYSLKKHEEKKEETRPVVIPAPPPVQQESRYERHSSNRHEETRTESRPVSQQSNYTESRQQDYHKSSNEKTTTTSSSAPRVLTTTSSSLNNDAFDRKAEMSETLPRGTVSNTLNNTQGGYRDHSGHDVSYKRELATSSDPGRDVALLKEEEKRIIEKPLEPGVISRHVTTKYYKKKTTTDTTTTTTPN</sequence>
<evidence type="ECO:0000313" key="2">
    <source>
        <dbReference type="EMBL" id="GMT23808.1"/>
    </source>
</evidence>
<evidence type="ECO:0000256" key="1">
    <source>
        <dbReference type="SAM" id="MobiDB-lite"/>
    </source>
</evidence>
<organism evidence="2 3">
    <name type="scientific">Pristionchus fissidentatus</name>
    <dbReference type="NCBI Taxonomy" id="1538716"/>
    <lineage>
        <taxon>Eukaryota</taxon>
        <taxon>Metazoa</taxon>
        <taxon>Ecdysozoa</taxon>
        <taxon>Nematoda</taxon>
        <taxon>Chromadorea</taxon>
        <taxon>Rhabditida</taxon>
        <taxon>Rhabditina</taxon>
        <taxon>Diplogasteromorpha</taxon>
        <taxon>Diplogasteroidea</taxon>
        <taxon>Neodiplogasteridae</taxon>
        <taxon>Pristionchus</taxon>
    </lineage>
</organism>
<feature type="compositionally biased region" description="Polar residues" evidence="1">
    <location>
        <begin position="113"/>
        <end position="123"/>
    </location>
</feature>
<name>A0AAV5VWM4_9BILA</name>
<feature type="compositionally biased region" description="Basic and acidic residues" evidence="1">
    <location>
        <begin position="34"/>
        <end position="51"/>
    </location>
</feature>
<accession>A0AAV5VWM4</accession>
<feature type="compositionally biased region" description="Basic and acidic residues" evidence="1">
    <location>
        <begin position="64"/>
        <end position="73"/>
    </location>
</feature>
<gene>
    <name evidence="2" type="ORF">PFISCL1PPCAC_15105</name>
</gene>
<dbReference type="Proteomes" id="UP001432322">
    <property type="component" value="Unassembled WGS sequence"/>
</dbReference>
<evidence type="ECO:0000313" key="3">
    <source>
        <dbReference type="Proteomes" id="UP001432322"/>
    </source>
</evidence>
<keyword evidence="3" id="KW-1185">Reference proteome</keyword>
<reference evidence="2" key="1">
    <citation type="submission" date="2023-10" db="EMBL/GenBank/DDBJ databases">
        <title>Genome assembly of Pristionchus species.</title>
        <authorList>
            <person name="Yoshida K."/>
            <person name="Sommer R.J."/>
        </authorList>
    </citation>
    <scope>NUCLEOTIDE SEQUENCE</scope>
    <source>
        <strain evidence="2">RS5133</strain>
    </source>
</reference>
<dbReference type="EMBL" id="BTSY01000004">
    <property type="protein sequence ID" value="GMT23808.1"/>
    <property type="molecule type" value="Genomic_DNA"/>
</dbReference>
<feature type="compositionally biased region" description="Basic and acidic residues" evidence="1">
    <location>
        <begin position="1"/>
        <end position="20"/>
    </location>
</feature>
<feature type="non-terminal residue" evidence="2">
    <location>
        <position position="1"/>
    </location>
</feature>
<dbReference type="AlphaFoldDB" id="A0AAV5VWM4"/>
<feature type="region of interest" description="Disordered" evidence="1">
    <location>
        <begin position="1"/>
        <end position="131"/>
    </location>
</feature>
<protein>
    <submittedName>
        <fullName evidence="2">Uncharacterized protein</fullName>
    </submittedName>
</protein>
<proteinExistence type="predicted"/>
<comment type="caution">
    <text evidence="2">The sequence shown here is derived from an EMBL/GenBank/DDBJ whole genome shotgun (WGS) entry which is preliminary data.</text>
</comment>
<feature type="compositionally biased region" description="Polar residues" evidence="1">
    <location>
        <begin position="52"/>
        <end position="63"/>
    </location>
</feature>
<feature type="compositionally biased region" description="Polar residues" evidence="1">
    <location>
        <begin position="87"/>
        <end position="96"/>
    </location>
</feature>